<comment type="caution">
    <text evidence="4">The sequence shown here is derived from an EMBL/GenBank/DDBJ whole genome shotgun (WGS) entry which is preliminary data.</text>
</comment>
<keyword evidence="5" id="KW-1185">Reference proteome</keyword>
<evidence type="ECO:0000256" key="3">
    <source>
        <dbReference type="SAM" id="SignalP"/>
    </source>
</evidence>
<feature type="signal peptide" evidence="3">
    <location>
        <begin position="1"/>
        <end position="24"/>
    </location>
</feature>
<keyword evidence="3" id="KW-0732">Signal</keyword>
<dbReference type="Proteomes" id="UP001239462">
    <property type="component" value="Unassembled WGS sequence"/>
</dbReference>
<evidence type="ECO:0000313" key="4">
    <source>
        <dbReference type="EMBL" id="MDM4016122.1"/>
    </source>
</evidence>
<name>A0ABT7PHZ0_9BACT</name>
<evidence type="ECO:0000313" key="5">
    <source>
        <dbReference type="Proteomes" id="UP001239462"/>
    </source>
</evidence>
<protein>
    <submittedName>
        <fullName evidence="4">Uncharacterized protein</fullName>
    </submittedName>
</protein>
<evidence type="ECO:0000256" key="1">
    <source>
        <dbReference type="SAM" id="Coils"/>
    </source>
</evidence>
<feature type="coiled-coil region" evidence="1">
    <location>
        <begin position="360"/>
        <end position="408"/>
    </location>
</feature>
<sequence length="688" mass="74325">MNAFKTRLKTASLLFALQWVGVTAATEPDAQSNLTPFLSTLERATPQLHASDGPTDGKAPLEIVSPSENFDAYWVTYPDTETLLPKLHLSFRFRLNAVPDAAIIETVAGIDGIVRLGHYTAKGTRHVARELRADQEEKTVDSVKLTSPEEVFVKGINFVEVVCRDVKEAHGVIALLQLRVAGVAVTVGTDESTWVSLDGKAWKKASKRHEFDSANAPVAANTLAADQSYIRQYAQSLVVDCQASDPSVAGDAIQQLTRLAIKNGGSRYSTNRYLYRENVLWTLRDQYLETLTTHLQSSNRNLQLNALRALTLFLDSDAHPKSVLAGAGAIALMPSSIKMYAEPTVLSALQRSVIEFQTKRSTAAVKLAAAENQAKEAKQAAANASAIVRSATAELQILDAEIEETDQLVGKATANIEVANQISDGLTKTIGADQAELRKLDAQSDQAKTLRDKIEAALNQLRDQASVIGVNELRIKGLETEAKSQVARRIELKAAVGQAEATLVVANTAETKANQSVEKLKQNVGKQNEGLLQHLTTIEAFLDLHSFETLTGRMLVLQLHQVIDQTRLTLYKVELAAADETTTETFEMSHRGYGASASASMIPTASDRSGIRSRPGISRPAPYDSGYTPRDRSVNVRSSFNPIDERSRAGRLLRDDVQAGTPGADSPAEPAPGGSGATSAIPVVETTP</sequence>
<accession>A0ABT7PHZ0</accession>
<proteinExistence type="predicted"/>
<feature type="compositionally biased region" description="Low complexity" evidence="2">
    <location>
        <begin position="606"/>
        <end position="620"/>
    </location>
</feature>
<gene>
    <name evidence="4" type="ORF">QTN89_11835</name>
</gene>
<feature type="chain" id="PRO_5045172623" evidence="3">
    <location>
        <begin position="25"/>
        <end position="688"/>
    </location>
</feature>
<feature type="compositionally biased region" description="Basic and acidic residues" evidence="2">
    <location>
        <begin position="643"/>
        <end position="657"/>
    </location>
</feature>
<dbReference type="EMBL" id="JASZZN010000007">
    <property type="protein sequence ID" value="MDM4016122.1"/>
    <property type="molecule type" value="Genomic_DNA"/>
</dbReference>
<reference evidence="4 5" key="1">
    <citation type="submission" date="2023-06" db="EMBL/GenBank/DDBJ databases">
        <title>Roseiconus lacunae JC819 isolated from Gulf of Mannar region, Tamil Nadu.</title>
        <authorList>
            <person name="Pk S."/>
            <person name="Ch S."/>
            <person name="Ch V.R."/>
        </authorList>
    </citation>
    <scope>NUCLEOTIDE SEQUENCE [LARGE SCALE GENOMIC DNA]</scope>
    <source>
        <strain evidence="4 5">JC819</strain>
    </source>
</reference>
<keyword evidence="1" id="KW-0175">Coiled coil</keyword>
<evidence type="ECO:0000256" key="2">
    <source>
        <dbReference type="SAM" id="MobiDB-lite"/>
    </source>
</evidence>
<organism evidence="4 5">
    <name type="scientific">Roseiconus lacunae</name>
    <dbReference type="NCBI Taxonomy" id="2605694"/>
    <lineage>
        <taxon>Bacteria</taxon>
        <taxon>Pseudomonadati</taxon>
        <taxon>Planctomycetota</taxon>
        <taxon>Planctomycetia</taxon>
        <taxon>Pirellulales</taxon>
        <taxon>Pirellulaceae</taxon>
        <taxon>Roseiconus</taxon>
    </lineage>
</organism>
<dbReference type="RefSeq" id="WP_289163738.1">
    <property type="nucleotide sequence ID" value="NZ_JASZZN010000007.1"/>
</dbReference>
<feature type="region of interest" description="Disordered" evidence="2">
    <location>
        <begin position="597"/>
        <end position="688"/>
    </location>
</feature>
<feature type="coiled-coil region" evidence="1">
    <location>
        <begin position="437"/>
        <end position="464"/>
    </location>
</feature>